<organism evidence="2 3">
    <name type="scientific">Panicum miliaceum</name>
    <name type="common">Proso millet</name>
    <name type="synonym">Broomcorn millet</name>
    <dbReference type="NCBI Taxonomy" id="4540"/>
    <lineage>
        <taxon>Eukaryota</taxon>
        <taxon>Viridiplantae</taxon>
        <taxon>Streptophyta</taxon>
        <taxon>Embryophyta</taxon>
        <taxon>Tracheophyta</taxon>
        <taxon>Spermatophyta</taxon>
        <taxon>Magnoliopsida</taxon>
        <taxon>Liliopsida</taxon>
        <taxon>Poales</taxon>
        <taxon>Poaceae</taxon>
        <taxon>PACMAD clade</taxon>
        <taxon>Panicoideae</taxon>
        <taxon>Panicodae</taxon>
        <taxon>Paniceae</taxon>
        <taxon>Panicinae</taxon>
        <taxon>Panicum</taxon>
        <taxon>Panicum sect. Panicum</taxon>
    </lineage>
</organism>
<dbReference type="PANTHER" id="PTHR34802">
    <property type="entry name" value="CHORISMATE SYNTHASE"/>
    <property type="match status" value="1"/>
</dbReference>
<accession>A0A3L6RZB9</accession>
<dbReference type="AlphaFoldDB" id="A0A3L6RZB9"/>
<comment type="caution">
    <text evidence="2">The sequence shown here is derived from an EMBL/GenBank/DDBJ whole genome shotgun (WGS) entry which is preliminary data.</text>
</comment>
<evidence type="ECO:0000313" key="2">
    <source>
        <dbReference type="EMBL" id="RLN12080.1"/>
    </source>
</evidence>
<name>A0A3L6RZB9_PANMI</name>
<sequence length="1019" mass="111307">MSSEPPEPKMKARIVYSRDFLLSFGELEHCKKLPPGFDTALLSELQELSAGVLERNKGYYNTPLGRSDGSGGYTYSSRGGNSGGRWDSRSTGSSDRDGEVPDRESLTQAGRGGNQYRRNWQNTEHDGLLGSGGFPRPSGYTGQLGSKDHGNAHQLNRTSERYQPPRPFKAAPFSRKDIDSMNDETFGSSECSNEDRAEEERKRRASFELMRKEQHKAIQGKKNGPDILKENPIDGIISQLQTSTEKAHVKTKNEKLDGSAVSSYQEDTTKPSSVLPAPAARPLVPPGFANAFVDKKLQSQSSNISLEPKGRNTTTEADMLTVPRLGGRLEGNQLATEFTAFEGKKKGISDNVAIMGPKHTLPSGGVTSSPELTSSILKGSEDWEADVMDKYSIGKEVKSKSIDPVRKDDSISILEQFFGNASSKSGSNLPTYVESQSLKTDDDMVASTLPETSKFARWFLDEDLKPAEDLSSKSLLSMIVKNENPGPENIIHAPPLSDAAVPNLSPRAPIDKFDSASKLLSFTSSTPADGILECNRSDIPETVPVMMTCEDLEQTMLAQVESNSSSTQRNATKEHQTVVDEPVAMQKVAVDNHASQHLLSLLQKGTDNKGSSSLGFQIGSVDEPQSVDANLMANGAISGSDTNNKVDNAPTSGKNLTLEALFGAAFMNELHSKDAPVSIRGSATDGPNEFAETGKTLLSSSHERYYPAEQTLSFNNAKDAAVPKEPGIAYSAVPGGQIQGNTSFDKKGLEIHLPEEDNLFTVHDPLPGQNSDILSSVRSSRLEGLLPEKAVDDLSYRLQSLVPGDAEHIQVLGPDELGSHPHDQRLQVESQNLYHLLQGRPPMMAPRPMMDHIVNRNQQVPFDMPQPMRHDPHRSFPSNVNSMQHNLHGPGVHHLDPAAHHLMLQQMSMPGNFPPEGLPRGVLPSQPVHHMAGYRPEMGNVNNFHVHPRRPNYGELGLMMPGPSGPEVRGNHPEAFERLIQMEMSARSKQQQVHHRAMAAGPVPGGMYGHELDTKLRYR</sequence>
<feature type="region of interest" description="Disordered" evidence="1">
    <location>
        <begin position="54"/>
        <end position="206"/>
    </location>
</feature>
<feature type="compositionally biased region" description="Basic and acidic residues" evidence="1">
    <location>
        <begin position="94"/>
        <end position="105"/>
    </location>
</feature>
<dbReference type="Proteomes" id="UP000275267">
    <property type="component" value="Unassembled WGS sequence"/>
</dbReference>
<dbReference type="PANTHER" id="PTHR34802:SF1">
    <property type="entry name" value="CHORISMATE SYNTHASE"/>
    <property type="match status" value="1"/>
</dbReference>
<feature type="compositionally biased region" description="Basic and acidic residues" evidence="1">
    <location>
        <begin position="193"/>
        <end position="206"/>
    </location>
</feature>
<dbReference type="EMBL" id="PQIB02000006">
    <property type="protein sequence ID" value="RLN12080.1"/>
    <property type="molecule type" value="Genomic_DNA"/>
</dbReference>
<reference evidence="3" key="1">
    <citation type="journal article" date="2019" name="Nat. Commun.">
        <title>The genome of broomcorn millet.</title>
        <authorList>
            <person name="Zou C."/>
            <person name="Miki D."/>
            <person name="Li D."/>
            <person name="Tang Q."/>
            <person name="Xiao L."/>
            <person name="Rajput S."/>
            <person name="Deng P."/>
            <person name="Jia W."/>
            <person name="Huang R."/>
            <person name="Zhang M."/>
            <person name="Sun Y."/>
            <person name="Hu J."/>
            <person name="Fu X."/>
            <person name="Schnable P.S."/>
            <person name="Li F."/>
            <person name="Zhang H."/>
            <person name="Feng B."/>
            <person name="Zhu X."/>
            <person name="Liu R."/>
            <person name="Schnable J.C."/>
            <person name="Zhu J.-K."/>
            <person name="Zhang H."/>
        </authorList>
    </citation>
    <scope>NUCLEOTIDE SEQUENCE [LARGE SCALE GENOMIC DNA]</scope>
</reference>
<proteinExistence type="predicted"/>
<keyword evidence="3" id="KW-1185">Reference proteome</keyword>
<evidence type="ECO:0000256" key="1">
    <source>
        <dbReference type="SAM" id="MobiDB-lite"/>
    </source>
</evidence>
<dbReference type="OrthoDB" id="1923709at2759"/>
<feature type="region of interest" description="Disordered" evidence="1">
    <location>
        <begin position="251"/>
        <end position="279"/>
    </location>
</feature>
<dbReference type="STRING" id="4540.A0A3L6RZB9"/>
<protein>
    <submittedName>
        <fullName evidence="2">Uncharacterized protein</fullName>
    </submittedName>
</protein>
<gene>
    <name evidence="2" type="ORF">C2845_PM09G05320</name>
</gene>
<evidence type="ECO:0000313" key="3">
    <source>
        <dbReference type="Proteomes" id="UP000275267"/>
    </source>
</evidence>